<dbReference type="STRING" id="947013.SAMN04488109_0913"/>
<dbReference type="OrthoDB" id="1835489at2"/>
<dbReference type="EMBL" id="FQWQ01000001">
    <property type="protein sequence ID" value="SHG57821.1"/>
    <property type="molecule type" value="Genomic_DNA"/>
</dbReference>
<evidence type="ECO:0000313" key="1">
    <source>
        <dbReference type="EMBL" id="SHG57821.1"/>
    </source>
</evidence>
<accession>A0A1M5KYI2</accession>
<protein>
    <submittedName>
        <fullName evidence="1">Uncharacterized protein</fullName>
    </submittedName>
</protein>
<sequence>MKRFLKKLILFIAPFSLLLFPLGVLMYSKEVFLNVKSVTRSEEKYVFGLAYSEIGRQFKFLNVQERERFDILALGSSRVMQFRKEMFLQRFYNAGGAVQNMEEYESFLRALPTGKLPRLIILGLDQWMFNVDYRNNYKNPADGQSWTDVTAVDKNVHEKVKTFVVDVFQGKVKNILALPGYKVYGVNAVSETNGFRNDGSYFYNGAVQKLVAHDTSYRDFAFKETMSRISKGCCRFNYGDALDAAALDTLNSLLAFCKAQQIEVIAFLPPFAPTVFQKMKDLGKYGYLKMIYPQISPVFEKYGYEVYDFSDAMALGSLEGEGMVDGFHGGEVVYSSILVSMIEQGSRIRAYTDLQQIKADLKGAENSFIVYKY</sequence>
<name>A0A1M5KYI2_9BACT</name>
<dbReference type="AlphaFoldDB" id="A0A1M5KYI2"/>
<dbReference type="Proteomes" id="UP000184212">
    <property type="component" value="Unassembled WGS sequence"/>
</dbReference>
<organism evidence="1 2">
    <name type="scientific">Chryseolinea serpens</name>
    <dbReference type="NCBI Taxonomy" id="947013"/>
    <lineage>
        <taxon>Bacteria</taxon>
        <taxon>Pseudomonadati</taxon>
        <taxon>Bacteroidota</taxon>
        <taxon>Cytophagia</taxon>
        <taxon>Cytophagales</taxon>
        <taxon>Fulvivirgaceae</taxon>
        <taxon>Chryseolinea</taxon>
    </lineage>
</organism>
<dbReference type="RefSeq" id="WP_073131476.1">
    <property type="nucleotide sequence ID" value="NZ_FQWQ01000001.1"/>
</dbReference>
<reference evidence="1 2" key="1">
    <citation type="submission" date="2016-11" db="EMBL/GenBank/DDBJ databases">
        <authorList>
            <person name="Jaros S."/>
            <person name="Januszkiewicz K."/>
            <person name="Wedrychowicz H."/>
        </authorList>
    </citation>
    <scope>NUCLEOTIDE SEQUENCE [LARGE SCALE GENOMIC DNA]</scope>
    <source>
        <strain evidence="1 2">DSM 24574</strain>
    </source>
</reference>
<gene>
    <name evidence="1" type="ORF">SAMN04488109_0913</name>
</gene>
<evidence type="ECO:0000313" key="2">
    <source>
        <dbReference type="Proteomes" id="UP000184212"/>
    </source>
</evidence>
<proteinExistence type="predicted"/>
<keyword evidence="2" id="KW-1185">Reference proteome</keyword>